<dbReference type="Proteomes" id="UP000283644">
    <property type="component" value="Unassembled WGS sequence"/>
</dbReference>
<proteinExistence type="predicted"/>
<dbReference type="OrthoDB" id="5241393at2"/>
<dbReference type="PANTHER" id="PTHR33371">
    <property type="entry name" value="INTERMEMBRANE PHOSPHOLIPID TRANSPORT SYSTEM BINDING PROTEIN MLAD-RELATED"/>
    <property type="match status" value="1"/>
</dbReference>
<feature type="domain" description="Mce/MlaD" evidence="2">
    <location>
        <begin position="44"/>
        <end position="119"/>
    </location>
</feature>
<dbReference type="AlphaFoldDB" id="A0A417XZE5"/>
<gene>
    <name evidence="3" type="ORF">D0Z08_18330</name>
</gene>
<evidence type="ECO:0000313" key="3">
    <source>
        <dbReference type="EMBL" id="RHW25731.1"/>
    </source>
</evidence>
<keyword evidence="4" id="KW-1185">Reference proteome</keyword>
<evidence type="ECO:0000259" key="2">
    <source>
        <dbReference type="Pfam" id="PF02470"/>
    </source>
</evidence>
<reference evidence="3 4" key="1">
    <citation type="submission" date="2018-09" db="EMBL/GenBank/DDBJ databases">
        <title>Genome sequencing of Nocardioides immobilis CCTCC AB 2017083 for comparison to Nocardioides silvaticus.</title>
        <authorList>
            <person name="Li C."/>
            <person name="Wang G."/>
        </authorList>
    </citation>
    <scope>NUCLEOTIDE SEQUENCE [LARGE SCALE GENOMIC DNA]</scope>
    <source>
        <strain evidence="3 4">CCTCC AB 2017083</strain>
    </source>
</reference>
<comment type="caution">
    <text evidence="3">The sequence shown here is derived from an EMBL/GenBank/DDBJ whole genome shotgun (WGS) entry which is preliminary data.</text>
</comment>
<dbReference type="EMBL" id="QXGH01000022">
    <property type="protein sequence ID" value="RHW25731.1"/>
    <property type="molecule type" value="Genomic_DNA"/>
</dbReference>
<organism evidence="3 4">
    <name type="scientific">Nocardioides immobilis</name>
    <dbReference type="NCBI Taxonomy" id="2049295"/>
    <lineage>
        <taxon>Bacteria</taxon>
        <taxon>Bacillati</taxon>
        <taxon>Actinomycetota</taxon>
        <taxon>Actinomycetes</taxon>
        <taxon>Propionibacteriales</taxon>
        <taxon>Nocardioidaceae</taxon>
        <taxon>Nocardioides</taxon>
    </lineage>
</organism>
<evidence type="ECO:0000313" key="4">
    <source>
        <dbReference type="Proteomes" id="UP000283644"/>
    </source>
</evidence>
<protein>
    <submittedName>
        <fullName evidence="3">MCE family protein</fullName>
    </submittedName>
</protein>
<keyword evidence="1" id="KW-0472">Membrane</keyword>
<dbReference type="Pfam" id="PF02470">
    <property type="entry name" value="MlaD"/>
    <property type="match status" value="1"/>
</dbReference>
<keyword evidence="1" id="KW-1133">Transmembrane helix</keyword>
<sequence>MTMPVHRDEARRFMFGIGTLALLVVVAIVGGIVQTGGALPAKKYTYVTATFSDVGILKTGKEVRTSGARVGTVSEIEYVDGAAEVTLRLDGEQEIYEDATAFVGNISALGKKYVDLDPGTADAGELGADGIPLEQTTPSTSVEDILGAFDPATRRQLQVALRELSTGLAGHGQDLNVVLARSPELLADLEVVTGALTSPSADLPGTLTSATRLVSRFRGREDQIAALMHNADLTVSALSVDDGDPLRRTVEALPPTLRDARGALDALHPPLADARVAVRDLRPGGEALGRSSGSLRAFLRNSVDPLERVPGIAEQAEPVVIDLTSTLADARPLIPRVSDGVQSLAELLFPAAPYAGDMGRFFSQHDLLSGTLGSDDQHYFAAMLTGVGLFSVNGLPDPLYGQEAYPVPGTAWNHSTNTDVRD</sequence>
<name>A0A417XZE5_9ACTN</name>
<evidence type="ECO:0000256" key="1">
    <source>
        <dbReference type="SAM" id="Phobius"/>
    </source>
</evidence>
<dbReference type="InterPro" id="IPR003399">
    <property type="entry name" value="Mce/MlaD"/>
</dbReference>
<dbReference type="RefSeq" id="WP_118926697.1">
    <property type="nucleotide sequence ID" value="NZ_QXGH01000022.1"/>
</dbReference>
<feature type="transmembrane region" description="Helical" evidence="1">
    <location>
        <begin position="12"/>
        <end position="33"/>
    </location>
</feature>
<keyword evidence="1" id="KW-0812">Transmembrane</keyword>
<dbReference type="PANTHER" id="PTHR33371:SF4">
    <property type="entry name" value="INTERMEMBRANE PHOSPHOLIPID TRANSPORT SYSTEM BINDING PROTEIN MLAD"/>
    <property type="match status" value="1"/>
</dbReference>
<dbReference type="InterPro" id="IPR052336">
    <property type="entry name" value="MlaD_Phospholipid_Transporter"/>
</dbReference>
<accession>A0A417XZE5</accession>